<sequence>MNKKIFSSIKSLTLANKDSFGNNFSPRNFILSVRQYYLLDLIKRHHKFLLKKQNPSCEKVHKKEHKDLESFLLIKDINTESSVYKGTLYEYETISCLQKNFGMITSRVGGASDSGIDFRGGWNLPNGQKLKLVGQCKNYSNKCPPSSVRELEGVVSGLTSENTFGILSSKSGFSHEAINRFKASVCPLIMVSVINNGKKCKSFVWNKSCEKFLDGLEVTTKFSKSDVCDDILEREPILLYNGKPFNEKYWDTENINEEETEKTK</sequence>
<gene>
    <name evidence="3" type="ORF">CHRIB12_LOCUS13215</name>
    <name evidence="4" type="ORF">RhiirA1_378880</name>
</gene>
<comment type="caution">
    <text evidence="4">The sequence shown here is derived from an EMBL/GenBank/DDBJ whole genome shotgun (WGS) entry which is preliminary data.</text>
</comment>
<dbReference type="PANTHER" id="PTHR28133">
    <property type="entry name" value="REQUIRED FOR RESPIRATORY GROWTH PROTEIN 7, MITOCHONDRIAL"/>
    <property type="match status" value="1"/>
</dbReference>
<evidence type="ECO:0000256" key="2">
    <source>
        <dbReference type="ARBA" id="ARBA00023128"/>
    </source>
</evidence>
<dbReference type="Proteomes" id="UP000684084">
    <property type="component" value="Unassembled WGS sequence"/>
</dbReference>
<dbReference type="InterPro" id="IPR018828">
    <property type="entry name" value="RRG7"/>
</dbReference>
<keyword evidence="2" id="KW-0496">Mitochondrion</keyword>
<dbReference type="EMBL" id="LLXH01000380">
    <property type="protein sequence ID" value="PKC67645.1"/>
    <property type="molecule type" value="Genomic_DNA"/>
</dbReference>
<dbReference type="VEuPathDB" id="FungiDB:FUN_003700"/>
<dbReference type="PANTHER" id="PTHR28133:SF1">
    <property type="entry name" value="REQUIRED FOR RESPIRATORY GROWTH PROTEIN 7, MITOCHONDRIAL"/>
    <property type="match status" value="1"/>
</dbReference>
<evidence type="ECO:0000313" key="4">
    <source>
        <dbReference type="EMBL" id="PKC67645.1"/>
    </source>
</evidence>
<protein>
    <recommendedName>
        <fullName evidence="6">Restriction endonuclease type IV Mrr domain-containing protein</fullName>
    </recommendedName>
</protein>
<dbReference type="OrthoDB" id="20734at2759"/>
<dbReference type="Proteomes" id="UP000232688">
    <property type="component" value="Unassembled WGS sequence"/>
</dbReference>
<evidence type="ECO:0000256" key="1">
    <source>
        <dbReference type="ARBA" id="ARBA00004173"/>
    </source>
</evidence>
<evidence type="ECO:0000313" key="3">
    <source>
        <dbReference type="EMBL" id="CAB5371636.1"/>
    </source>
</evidence>
<dbReference type="GO" id="GO:0003676">
    <property type="term" value="F:nucleic acid binding"/>
    <property type="evidence" value="ECO:0007669"/>
    <property type="project" value="InterPro"/>
</dbReference>
<dbReference type="Pfam" id="PF10356">
    <property type="entry name" value="RRG7"/>
    <property type="match status" value="2"/>
</dbReference>
<organism evidence="4 5">
    <name type="scientific">Rhizophagus irregularis</name>
    <dbReference type="NCBI Taxonomy" id="588596"/>
    <lineage>
        <taxon>Eukaryota</taxon>
        <taxon>Fungi</taxon>
        <taxon>Fungi incertae sedis</taxon>
        <taxon>Mucoromycota</taxon>
        <taxon>Glomeromycotina</taxon>
        <taxon>Glomeromycetes</taxon>
        <taxon>Glomerales</taxon>
        <taxon>Glomeraceae</taxon>
        <taxon>Rhizophagus</taxon>
    </lineage>
</organism>
<dbReference type="Gene3D" id="3.40.1350.10">
    <property type="match status" value="1"/>
</dbReference>
<reference evidence="4 5" key="1">
    <citation type="submission" date="2017-10" db="EMBL/GenBank/DDBJ databases">
        <title>Extensive intraspecific genome diversity in a model arbuscular mycorrhizal fungus.</title>
        <authorList>
            <person name="Chen E.C.H."/>
            <person name="Morin E."/>
            <person name="Baudet D."/>
            <person name="Noel J."/>
            <person name="Ndikumana S."/>
            <person name="Charron P."/>
            <person name="St-Onge C."/>
            <person name="Giorgi J."/>
            <person name="Grigoriev I.V."/>
            <person name="Roux C."/>
            <person name="Martin F.M."/>
            <person name="Corradi N."/>
        </authorList>
    </citation>
    <scope>NUCLEOTIDE SEQUENCE [LARGE SCALE GENOMIC DNA]</scope>
    <source>
        <strain evidence="4 5">A1</strain>
    </source>
</reference>
<comment type="subcellular location">
    <subcellularLocation>
        <location evidence="1">Mitochondrion</location>
    </subcellularLocation>
</comment>
<accession>A0A2I1ERW8</accession>
<evidence type="ECO:0000313" key="5">
    <source>
        <dbReference type="Proteomes" id="UP000232688"/>
    </source>
</evidence>
<evidence type="ECO:0008006" key="6">
    <source>
        <dbReference type="Google" id="ProtNLM"/>
    </source>
</evidence>
<dbReference type="EMBL" id="CAGKOT010000029">
    <property type="protein sequence ID" value="CAB5371636.1"/>
    <property type="molecule type" value="Genomic_DNA"/>
</dbReference>
<dbReference type="AlphaFoldDB" id="A0A2I1ERW8"/>
<name>A0A2I1ERW8_9GLOM</name>
<dbReference type="VEuPathDB" id="FungiDB:RhiirA1_378880"/>
<proteinExistence type="predicted"/>
<reference evidence="4 5" key="2">
    <citation type="submission" date="2017-10" db="EMBL/GenBank/DDBJ databases">
        <title>Genome analyses suggest a sexual origin of heterokaryosis in a supposedly ancient asexual fungus.</title>
        <authorList>
            <person name="Corradi N."/>
            <person name="Sedzielewska K."/>
            <person name="Noel J."/>
            <person name="Charron P."/>
            <person name="Farinelli L."/>
            <person name="Marton T."/>
            <person name="Kruger M."/>
            <person name="Pelin A."/>
            <person name="Brachmann A."/>
            <person name="Corradi N."/>
        </authorList>
    </citation>
    <scope>NUCLEOTIDE SEQUENCE [LARGE SCALE GENOMIC DNA]</scope>
    <source>
        <strain evidence="4 5">A1</strain>
    </source>
</reference>
<dbReference type="VEuPathDB" id="FungiDB:RhiirFUN_005833"/>
<reference evidence="3" key="3">
    <citation type="submission" date="2020-05" db="EMBL/GenBank/DDBJ databases">
        <authorList>
            <person name="Rincon C."/>
            <person name="Sanders R I."/>
            <person name="Robbins C."/>
            <person name="Chaturvedi A."/>
        </authorList>
    </citation>
    <scope>NUCLEOTIDE SEQUENCE</scope>
    <source>
        <strain evidence="3">CHB12</strain>
    </source>
</reference>
<dbReference type="InterPro" id="IPR011856">
    <property type="entry name" value="tRNA_endonuc-like_dom_sf"/>
</dbReference>
<dbReference type="GO" id="GO:0005739">
    <property type="term" value="C:mitochondrion"/>
    <property type="evidence" value="ECO:0007669"/>
    <property type="project" value="UniProtKB-SubCell"/>
</dbReference>